<organism evidence="1 2">
    <name type="scientific">Candidatus Venteria ishoeyi</name>
    <dbReference type="NCBI Taxonomy" id="1899563"/>
    <lineage>
        <taxon>Bacteria</taxon>
        <taxon>Pseudomonadati</taxon>
        <taxon>Pseudomonadota</taxon>
        <taxon>Gammaproteobacteria</taxon>
        <taxon>Thiotrichales</taxon>
        <taxon>Thiotrichaceae</taxon>
        <taxon>Venteria</taxon>
    </lineage>
</organism>
<dbReference type="EMBL" id="FMSV02000379">
    <property type="protein sequence ID" value="SEH05761.1"/>
    <property type="molecule type" value="Genomic_DNA"/>
</dbReference>
<reference evidence="1 2" key="1">
    <citation type="submission" date="2016-10" db="EMBL/GenBank/DDBJ databases">
        <authorList>
            <person name="de Groot N.N."/>
        </authorList>
    </citation>
    <scope>NUCLEOTIDE SEQUENCE [LARGE SCALE GENOMIC DNA]</scope>
    <source>
        <strain evidence="1">MBHS1</strain>
    </source>
</reference>
<evidence type="ECO:0000313" key="2">
    <source>
        <dbReference type="Proteomes" id="UP000236724"/>
    </source>
</evidence>
<dbReference type="RefSeq" id="WP_103919647.1">
    <property type="nucleotide sequence ID" value="NZ_FMSV02000379.1"/>
</dbReference>
<protein>
    <submittedName>
        <fullName evidence="1">Uncharacterized protein</fullName>
    </submittedName>
</protein>
<proteinExistence type="predicted"/>
<name>A0A1H6F8N5_9GAMM</name>
<dbReference type="Proteomes" id="UP000236724">
    <property type="component" value="Unassembled WGS sequence"/>
</dbReference>
<sequence>MFANKYTINHKEIIIKFIRRKELDADTRLRIVILALSCQGDYGARTALAREYNLSRSFLYQLIGTALLCLQELFSHENVAALPNQLDLDANIALLRLEGQVSISGISEILQMQGYEHNSTGMVSEHLKHLGVRIL</sequence>
<dbReference type="AlphaFoldDB" id="A0A1H6F8N5"/>
<evidence type="ECO:0000313" key="1">
    <source>
        <dbReference type="EMBL" id="SEH05761.1"/>
    </source>
</evidence>
<keyword evidence="2" id="KW-1185">Reference proteome</keyword>
<gene>
    <name evidence="1" type="ORF">MBHS_01616</name>
</gene>
<accession>A0A1H6F8N5</accession>